<reference evidence="8 10" key="2">
    <citation type="submission" date="2018-07" db="EMBL/GenBank/DDBJ databases">
        <title>Complete genome of the Arcobacter bivalviorum type strain LMG 26154.</title>
        <authorList>
            <person name="Miller W.G."/>
            <person name="Yee E."/>
            <person name="Bono J.L."/>
        </authorList>
    </citation>
    <scope>NUCLEOTIDE SEQUENCE [LARGE SCALE GENOMIC DNA]</scope>
    <source>
        <strain evidence="8 10">LMG 26154</strain>
    </source>
</reference>
<feature type="transmembrane region" description="Helical" evidence="6">
    <location>
        <begin position="162"/>
        <end position="188"/>
    </location>
</feature>
<evidence type="ECO:0000313" key="10">
    <source>
        <dbReference type="Proteomes" id="UP000253850"/>
    </source>
</evidence>
<dbReference type="NCBIfam" id="TIGR00360">
    <property type="entry name" value="ComEC_N-term"/>
    <property type="match status" value="1"/>
</dbReference>
<dbReference type="PANTHER" id="PTHR30619">
    <property type="entry name" value="DNA INTERNALIZATION/COMPETENCE PROTEIN COMEC/REC2"/>
    <property type="match status" value="1"/>
</dbReference>
<dbReference type="EMBL" id="PDKM01000001">
    <property type="protein sequence ID" value="RXK11294.1"/>
    <property type="molecule type" value="Genomic_DNA"/>
</dbReference>
<dbReference type="EMBL" id="CP031217">
    <property type="protein sequence ID" value="AXH12189.1"/>
    <property type="molecule type" value="Genomic_DNA"/>
</dbReference>
<feature type="transmembrane region" description="Helical" evidence="6">
    <location>
        <begin position="297"/>
        <end position="319"/>
    </location>
</feature>
<evidence type="ECO:0000259" key="7">
    <source>
        <dbReference type="Pfam" id="PF03772"/>
    </source>
</evidence>
<evidence type="ECO:0000313" key="8">
    <source>
        <dbReference type="EMBL" id="AXH12189.1"/>
    </source>
</evidence>
<evidence type="ECO:0000256" key="3">
    <source>
        <dbReference type="ARBA" id="ARBA00022692"/>
    </source>
</evidence>
<accession>A0AAX2AD57</accession>
<evidence type="ECO:0000256" key="5">
    <source>
        <dbReference type="ARBA" id="ARBA00023136"/>
    </source>
</evidence>
<dbReference type="AlphaFoldDB" id="A0AAX2AD57"/>
<gene>
    <name evidence="8" type="ORF">ABIV_1187</name>
    <name evidence="9" type="ORF">CRV05_02700</name>
</gene>
<dbReference type="RefSeq" id="WP_114839028.1">
    <property type="nucleotide sequence ID" value="NZ_CP031217.1"/>
</dbReference>
<protein>
    <submittedName>
        <fullName evidence="8 9">Competence protein</fullName>
    </submittedName>
</protein>
<name>A0AAX2AD57_9BACT</name>
<keyword evidence="5 6" id="KW-0472">Membrane</keyword>
<dbReference type="InterPro" id="IPR004477">
    <property type="entry name" value="ComEC_N"/>
</dbReference>
<comment type="subcellular location">
    <subcellularLocation>
        <location evidence="1">Cell membrane</location>
        <topology evidence="1">Multi-pass membrane protein</topology>
    </subcellularLocation>
</comment>
<dbReference type="Proteomes" id="UP000253850">
    <property type="component" value="Chromosome"/>
</dbReference>
<reference evidence="9 11" key="1">
    <citation type="submission" date="2017-10" db="EMBL/GenBank/DDBJ databases">
        <title>Genomics of the genus Arcobacter.</title>
        <authorList>
            <person name="Perez-Cataluna A."/>
            <person name="Figueras M.J."/>
        </authorList>
    </citation>
    <scope>NUCLEOTIDE SEQUENCE [LARGE SCALE GENOMIC DNA]</scope>
    <source>
        <strain evidence="9 11">CECT 7835</strain>
    </source>
</reference>
<evidence type="ECO:0000256" key="6">
    <source>
        <dbReference type="SAM" id="Phobius"/>
    </source>
</evidence>
<evidence type="ECO:0000313" key="11">
    <source>
        <dbReference type="Proteomes" id="UP000289193"/>
    </source>
</evidence>
<dbReference type="Pfam" id="PF03772">
    <property type="entry name" value="Competence"/>
    <property type="match status" value="1"/>
</dbReference>
<sequence length="412" mass="49639">MDSLQLISSKKEFIYFIISLFLIFIFNIFYEYFKYKDFIKEEVYLDRYEIINIYKKDDFNILKLQNQKLTLFTSVDKSKKLQKLDYINIAVVSKGISFYEFLKGFYTKSLFIEKIEKTDSFKKSIFTYINNSHKDEKIQELFNALFLAIPILKENRQIYTDFGISHLIAISGFHLGILSSILFTLIYYPYSFFHQRYFPYRNKKADVLLLTIFILLYYLILTNLVASLFRAFIMFVLAFAYLRANIKVFSFQTLLITLLLIIAFFPKYLFSISLWFSIIGVFYIFLYIQYFKTLPKVFSIFLFNFWIFFVFNPIVHFFFPNTSYEQLLSPFLTIFFTIFYPFELILHLFNFATLLDKYIAMFLEYKMSVYSFETSLSFFTLYILISLISIFNKRAFILLNFLLIIFNVTMFF</sequence>
<proteinExistence type="predicted"/>
<dbReference type="PANTHER" id="PTHR30619:SF7">
    <property type="entry name" value="BETA-LACTAMASE DOMAIN PROTEIN"/>
    <property type="match status" value="1"/>
</dbReference>
<dbReference type="Proteomes" id="UP000289193">
    <property type="component" value="Unassembled WGS sequence"/>
</dbReference>
<keyword evidence="11" id="KW-1185">Reference proteome</keyword>
<feature type="transmembrane region" description="Helical" evidence="6">
    <location>
        <begin position="331"/>
        <end position="355"/>
    </location>
</feature>
<feature type="transmembrane region" description="Helical" evidence="6">
    <location>
        <begin position="208"/>
        <end position="241"/>
    </location>
</feature>
<feature type="transmembrane region" description="Helical" evidence="6">
    <location>
        <begin position="248"/>
        <end position="266"/>
    </location>
</feature>
<evidence type="ECO:0000256" key="2">
    <source>
        <dbReference type="ARBA" id="ARBA00022475"/>
    </source>
</evidence>
<keyword evidence="4 6" id="KW-1133">Transmembrane helix</keyword>
<dbReference type="InterPro" id="IPR052159">
    <property type="entry name" value="Competence_DNA_uptake"/>
</dbReference>
<evidence type="ECO:0000256" key="4">
    <source>
        <dbReference type="ARBA" id="ARBA00022989"/>
    </source>
</evidence>
<dbReference type="GO" id="GO:0005886">
    <property type="term" value="C:plasma membrane"/>
    <property type="evidence" value="ECO:0007669"/>
    <property type="project" value="UniProtKB-SubCell"/>
</dbReference>
<dbReference type="KEGG" id="hbv:ABIV_1187"/>
<feature type="domain" description="ComEC/Rec2-related protein" evidence="7">
    <location>
        <begin position="154"/>
        <end position="383"/>
    </location>
</feature>
<keyword evidence="3 6" id="KW-0812">Transmembrane</keyword>
<keyword evidence="2" id="KW-1003">Cell membrane</keyword>
<feature type="transmembrane region" description="Helical" evidence="6">
    <location>
        <begin position="367"/>
        <end position="388"/>
    </location>
</feature>
<evidence type="ECO:0000313" key="9">
    <source>
        <dbReference type="EMBL" id="RXK11294.1"/>
    </source>
</evidence>
<organism evidence="9 11">
    <name type="scientific">Halarcobacter bivalviorum</name>
    <dbReference type="NCBI Taxonomy" id="663364"/>
    <lineage>
        <taxon>Bacteria</taxon>
        <taxon>Pseudomonadati</taxon>
        <taxon>Campylobacterota</taxon>
        <taxon>Epsilonproteobacteria</taxon>
        <taxon>Campylobacterales</taxon>
        <taxon>Arcobacteraceae</taxon>
        <taxon>Halarcobacter</taxon>
    </lineage>
</organism>
<feature type="transmembrane region" description="Helical" evidence="6">
    <location>
        <begin position="272"/>
        <end position="290"/>
    </location>
</feature>
<feature type="transmembrane region" description="Helical" evidence="6">
    <location>
        <begin position="394"/>
        <end position="411"/>
    </location>
</feature>
<feature type="transmembrane region" description="Helical" evidence="6">
    <location>
        <begin position="13"/>
        <end position="30"/>
    </location>
</feature>
<evidence type="ECO:0000256" key="1">
    <source>
        <dbReference type="ARBA" id="ARBA00004651"/>
    </source>
</evidence>